<dbReference type="Pfam" id="PF09912">
    <property type="entry name" value="DUF2141"/>
    <property type="match status" value="1"/>
</dbReference>
<reference evidence="1 2" key="1">
    <citation type="journal article" date="2016" name="Microb. Cell Fact.">
        <title>Dissection of exopolysaccharide biosynthesis in Kozakia baliensis.</title>
        <authorList>
            <person name="Brandt J.U."/>
            <person name="Jakob F."/>
            <person name="Behr J."/>
            <person name="Geissler A.J."/>
            <person name="Vogel R.F."/>
        </authorList>
    </citation>
    <scope>NUCLEOTIDE SEQUENCE [LARGE SCALE GENOMIC DNA]</scope>
    <source>
        <strain evidence="1 2">DSM 14400</strain>
    </source>
</reference>
<evidence type="ECO:0000313" key="2">
    <source>
        <dbReference type="Proteomes" id="UP000179145"/>
    </source>
</evidence>
<dbReference type="eggNOG" id="COG4704">
    <property type="taxonomic scope" value="Bacteria"/>
</dbReference>
<keyword evidence="2" id="KW-1185">Reference proteome</keyword>
<dbReference type="Proteomes" id="UP000179145">
    <property type="component" value="Chromosome"/>
</dbReference>
<protein>
    <submittedName>
        <fullName evidence="1">Uncharacterized protein</fullName>
    </submittedName>
</protein>
<accession>A0A1D8USP7</accession>
<dbReference type="RefSeq" id="WP_070402384.1">
    <property type="nucleotide sequence ID" value="NZ_BJVW01000049.1"/>
</dbReference>
<name>A0A1D8USP7_9PROT</name>
<dbReference type="STRING" id="153496.A0U89_05390"/>
<dbReference type="InterPro" id="IPR018673">
    <property type="entry name" value="DUF2141"/>
</dbReference>
<organism evidence="1 2">
    <name type="scientific">Kozakia baliensis</name>
    <dbReference type="NCBI Taxonomy" id="153496"/>
    <lineage>
        <taxon>Bacteria</taxon>
        <taxon>Pseudomonadati</taxon>
        <taxon>Pseudomonadota</taxon>
        <taxon>Alphaproteobacteria</taxon>
        <taxon>Acetobacterales</taxon>
        <taxon>Acetobacteraceae</taxon>
        <taxon>Kozakia</taxon>
    </lineage>
</organism>
<gene>
    <name evidence="1" type="ORF">A0U89_05390</name>
</gene>
<dbReference type="KEGG" id="kba:A0U89_05390"/>
<sequence length="141" mass="15256">MKHAKALFFIAIGAAYAPQVKAATVTVAIDNIPDAQGTIRIALCDRGEFLKPACHYHVRLPSVPQHAEAKLNDVSPGTYAVQVFQDRDNNGKLKRNFFGIPQEPLGFSRNPKMRFGPPSFDDADLAIGPAGATIAVQLITK</sequence>
<dbReference type="EMBL" id="CP014674">
    <property type="protein sequence ID" value="AOX16651.1"/>
    <property type="molecule type" value="Genomic_DNA"/>
</dbReference>
<dbReference type="AlphaFoldDB" id="A0A1D8USP7"/>
<proteinExistence type="predicted"/>
<evidence type="ECO:0000313" key="1">
    <source>
        <dbReference type="EMBL" id="AOX16651.1"/>
    </source>
</evidence>
<dbReference type="OrthoDB" id="7189112at2"/>